<accession>A0A4Y2SFX7</accession>
<reference evidence="1 2" key="1">
    <citation type="journal article" date="2019" name="Sci. Rep.">
        <title>Orb-weaving spider Araneus ventricosus genome elucidates the spidroin gene catalogue.</title>
        <authorList>
            <person name="Kono N."/>
            <person name="Nakamura H."/>
            <person name="Ohtoshi R."/>
            <person name="Moran D.A.P."/>
            <person name="Shinohara A."/>
            <person name="Yoshida Y."/>
            <person name="Fujiwara M."/>
            <person name="Mori M."/>
            <person name="Tomita M."/>
            <person name="Arakawa K."/>
        </authorList>
    </citation>
    <scope>NUCLEOTIDE SEQUENCE [LARGE SCALE GENOMIC DNA]</scope>
</reference>
<comment type="caution">
    <text evidence="1">The sequence shown here is derived from an EMBL/GenBank/DDBJ whole genome shotgun (WGS) entry which is preliminary data.</text>
</comment>
<gene>
    <name evidence="1" type="ORF">AVEN_204192_1</name>
</gene>
<name>A0A4Y2SFX7_ARAVE</name>
<sequence>MGKTRMVLVAPPTIKRRRQWVVTAASVECVYFNYKIDRVYFKLVLKSAGNAFKPYLHTSFKPYLHTSFKPYLHTSLKPYLHTSLKPYLHTSLKPYLHESFNDD</sequence>
<evidence type="ECO:0000313" key="2">
    <source>
        <dbReference type="Proteomes" id="UP000499080"/>
    </source>
</evidence>
<dbReference type="AlphaFoldDB" id="A0A4Y2SFX7"/>
<evidence type="ECO:0000313" key="1">
    <source>
        <dbReference type="EMBL" id="GBN86663.1"/>
    </source>
</evidence>
<keyword evidence="2" id="KW-1185">Reference proteome</keyword>
<proteinExistence type="predicted"/>
<dbReference type="Proteomes" id="UP000499080">
    <property type="component" value="Unassembled WGS sequence"/>
</dbReference>
<dbReference type="OrthoDB" id="2020029at2759"/>
<protein>
    <submittedName>
        <fullName evidence="1">Uncharacterized protein</fullName>
    </submittedName>
</protein>
<organism evidence="1 2">
    <name type="scientific">Araneus ventricosus</name>
    <name type="common">Orbweaver spider</name>
    <name type="synonym">Epeira ventricosa</name>
    <dbReference type="NCBI Taxonomy" id="182803"/>
    <lineage>
        <taxon>Eukaryota</taxon>
        <taxon>Metazoa</taxon>
        <taxon>Ecdysozoa</taxon>
        <taxon>Arthropoda</taxon>
        <taxon>Chelicerata</taxon>
        <taxon>Arachnida</taxon>
        <taxon>Araneae</taxon>
        <taxon>Araneomorphae</taxon>
        <taxon>Entelegynae</taxon>
        <taxon>Araneoidea</taxon>
        <taxon>Araneidae</taxon>
        <taxon>Araneus</taxon>
    </lineage>
</organism>
<dbReference type="EMBL" id="BGPR01021404">
    <property type="protein sequence ID" value="GBN86663.1"/>
    <property type="molecule type" value="Genomic_DNA"/>
</dbReference>